<feature type="compositionally biased region" description="Basic and acidic residues" evidence="1">
    <location>
        <begin position="49"/>
        <end position="82"/>
    </location>
</feature>
<feature type="compositionally biased region" description="Basic and acidic residues" evidence="1">
    <location>
        <begin position="184"/>
        <end position="196"/>
    </location>
</feature>
<evidence type="ECO:0000313" key="3">
    <source>
        <dbReference type="Proteomes" id="UP001321473"/>
    </source>
</evidence>
<feature type="region of interest" description="Disordered" evidence="1">
    <location>
        <begin position="299"/>
        <end position="323"/>
    </location>
</feature>
<feature type="region of interest" description="Disordered" evidence="1">
    <location>
        <begin position="1"/>
        <end position="229"/>
    </location>
</feature>
<gene>
    <name evidence="2" type="ORF">V5799_008231</name>
</gene>
<protein>
    <submittedName>
        <fullName evidence="2">Uncharacterized protein</fullName>
    </submittedName>
</protein>
<proteinExistence type="predicted"/>
<feature type="compositionally biased region" description="Acidic residues" evidence="1">
    <location>
        <begin position="105"/>
        <end position="119"/>
    </location>
</feature>
<feature type="compositionally biased region" description="Basic and acidic residues" evidence="1">
    <location>
        <begin position="1"/>
        <end position="16"/>
    </location>
</feature>
<evidence type="ECO:0000313" key="2">
    <source>
        <dbReference type="EMBL" id="KAK8785403.1"/>
    </source>
</evidence>
<name>A0AAQ4FF18_AMBAM</name>
<sequence>MKTAEARAAVDAEVKGRKQTSLGEFRSTGAPSQPDVKERPLRPSLAFMRRSDGDQRGNDGHECSPRARDRRLSDLVGRDPQSKPEQNGHGMKSECKKREDGSDLSGDEDSDLNGDEYPADAETGAARHAARQGERSSVLKMTEGCQRKTHRPGRNEALDKTSPVQMERQEDGDLPQSNWRRLVVKSEHRGVDDRRPAASNARGRPRLQSAEVLRSTRTQGPVRGVSSDIEVSPSSTFLGHAAGSSWPARCGPALFTIYVFSAGVFACMSFQVFSVLRTYGVPGEWPVQNRTNDSAAEIHHRASTTSAAMPTAPEDEDFQTAPN</sequence>
<feature type="compositionally biased region" description="Acidic residues" evidence="1">
    <location>
        <begin position="313"/>
        <end position="323"/>
    </location>
</feature>
<accession>A0AAQ4FF18</accession>
<organism evidence="2 3">
    <name type="scientific">Amblyomma americanum</name>
    <name type="common">Lone star tick</name>
    <dbReference type="NCBI Taxonomy" id="6943"/>
    <lineage>
        <taxon>Eukaryota</taxon>
        <taxon>Metazoa</taxon>
        <taxon>Ecdysozoa</taxon>
        <taxon>Arthropoda</taxon>
        <taxon>Chelicerata</taxon>
        <taxon>Arachnida</taxon>
        <taxon>Acari</taxon>
        <taxon>Parasitiformes</taxon>
        <taxon>Ixodida</taxon>
        <taxon>Ixodoidea</taxon>
        <taxon>Ixodidae</taxon>
        <taxon>Amblyomminae</taxon>
        <taxon>Amblyomma</taxon>
    </lineage>
</organism>
<dbReference type="EMBL" id="JARKHS020003591">
    <property type="protein sequence ID" value="KAK8785403.1"/>
    <property type="molecule type" value="Genomic_DNA"/>
</dbReference>
<dbReference type="Proteomes" id="UP001321473">
    <property type="component" value="Unassembled WGS sequence"/>
</dbReference>
<feature type="compositionally biased region" description="Low complexity" evidence="1">
    <location>
        <begin position="303"/>
        <end position="312"/>
    </location>
</feature>
<dbReference type="AlphaFoldDB" id="A0AAQ4FF18"/>
<keyword evidence="3" id="KW-1185">Reference proteome</keyword>
<feature type="compositionally biased region" description="Basic and acidic residues" evidence="1">
    <location>
        <begin position="91"/>
        <end position="101"/>
    </location>
</feature>
<comment type="caution">
    <text evidence="2">The sequence shown here is derived from an EMBL/GenBank/DDBJ whole genome shotgun (WGS) entry which is preliminary data.</text>
</comment>
<evidence type="ECO:0000256" key="1">
    <source>
        <dbReference type="SAM" id="MobiDB-lite"/>
    </source>
</evidence>
<reference evidence="2 3" key="1">
    <citation type="journal article" date="2023" name="Arcadia Sci">
        <title>De novo assembly of a long-read Amblyomma americanum tick genome.</title>
        <authorList>
            <person name="Chou S."/>
            <person name="Poskanzer K.E."/>
            <person name="Rollins M."/>
            <person name="Thuy-Boun P.S."/>
        </authorList>
    </citation>
    <scope>NUCLEOTIDE SEQUENCE [LARGE SCALE GENOMIC DNA]</scope>
    <source>
        <strain evidence="2">F_SG_1</strain>
        <tissue evidence="2">Salivary glands</tissue>
    </source>
</reference>